<keyword evidence="6" id="KW-0472">Membrane</keyword>
<evidence type="ECO:0000256" key="6">
    <source>
        <dbReference type="SAM" id="Phobius"/>
    </source>
</evidence>
<evidence type="ECO:0000256" key="2">
    <source>
        <dbReference type="ARBA" id="ARBA00012438"/>
    </source>
</evidence>
<protein>
    <recommendedName>
        <fullName evidence="2">histidine kinase</fullName>
        <ecNumber evidence="2">2.7.13.3</ecNumber>
    </recommendedName>
</protein>
<evidence type="ECO:0000256" key="5">
    <source>
        <dbReference type="ARBA" id="ARBA00022777"/>
    </source>
</evidence>
<dbReference type="RefSeq" id="WP_192508171.1">
    <property type="nucleotide sequence ID" value="NZ_AQGV01000012.1"/>
</dbReference>
<dbReference type="PANTHER" id="PTHR45436">
    <property type="entry name" value="SENSOR HISTIDINE KINASE YKOH"/>
    <property type="match status" value="1"/>
</dbReference>
<dbReference type="InterPro" id="IPR050428">
    <property type="entry name" value="TCS_sensor_his_kinase"/>
</dbReference>
<dbReference type="CDD" id="cd00082">
    <property type="entry name" value="HisKA"/>
    <property type="match status" value="1"/>
</dbReference>
<dbReference type="SMART" id="SM00388">
    <property type="entry name" value="HisKA"/>
    <property type="match status" value="1"/>
</dbReference>
<keyword evidence="3" id="KW-0597">Phosphoprotein</keyword>
<keyword evidence="6" id="KW-1133">Transmembrane helix</keyword>
<comment type="caution">
    <text evidence="8">The sequence shown here is derived from an EMBL/GenBank/DDBJ whole genome shotgun (WGS) entry which is preliminary data.</text>
</comment>
<dbReference type="SUPFAM" id="SSF47384">
    <property type="entry name" value="Homodimeric domain of signal transducing histidine kinase"/>
    <property type="match status" value="1"/>
</dbReference>
<evidence type="ECO:0000256" key="4">
    <source>
        <dbReference type="ARBA" id="ARBA00022679"/>
    </source>
</evidence>
<gene>
    <name evidence="8" type="ORF">PAUR_a2711</name>
</gene>
<reference evidence="8 9" key="1">
    <citation type="submission" date="2015-03" db="EMBL/GenBank/DDBJ databases">
        <title>Genome sequence of Pseudoalteromonas aurantia.</title>
        <authorList>
            <person name="Xie B.-B."/>
            <person name="Rong J.-C."/>
            <person name="Qin Q.-L."/>
            <person name="Zhang Y.-Z."/>
        </authorList>
    </citation>
    <scope>NUCLEOTIDE SEQUENCE [LARGE SCALE GENOMIC DNA]</scope>
    <source>
        <strain evidence="8 9">208</strain>
    </source>
</reference>
<name>A0ABR9ED93_9GAMM</name>
<evidence type="ECO:0000313" key="9">
    <source>
        <dbReference type="Proteomes" id="UP000615755"/>
    </source>
</evidence>
<evidence type="ECO:0000313" key="8">
    <source>
        <dbReference type="EMBL" id="MBE0368966.1"/>
    </source>
</evidence>
<sequence>MILNLKLTEAPSLSSRLVRVLSLLSFSIVMLFTGAILLISYAFEDILLNDRLKQAHEQIKNGGPTPNNMTLIQTHKTLEPDLLQKLRYLELDSNQERGEFNVGNHHYHYLVTEQGTLLYDTTEAAIIQRALDDIFLILCVLLIPSALLTYWVAHLTAKHALKPFHQLREMFLKKSSTYPLERKTFNNIQEVDVREIAEELHRALHQKAALLAQQESFNQGMAHELRTPLQVMQNSIELLAHTQNEIVSVPAFKRLEKSVQRMQRLSNGLLWLTSQHTYDCHIDAAAIIRKTINSMQDLMAVHQVKTNIEVKHPCPIAMPEEVLELLVFNLFNNVVHHASAELEQRHWSILIDQTKIQFLNAISKENVVQANEHFGIGLTLVTKLAQRFNIGFHLTEHNEQFIITLSTHSH</sequence>
<evidence type="ECO:0000256" key="1">
    <source>
        <dbReference type="ARBA" id="ARBA00000085"/>
    </source>
</evidence>
<dbReference type="Proteomes" id="UP000615755">
    <property type="component" value="Unassembled WGS sequence"/>
</dbReference>
<dbReference type="Gene3D" id="1.10.287.130">
    <property type="match status" value="1"/>
</dbReference>
<dbReference type="SUPFAM" id="SSF55874">
    <property type="entry name" value="ATPase domain of HSP90 chaperone/DNA topoisomerase II/histidine kinase"/>
    <property type="match status" value="1"/>
</dbReference>
<dbReference type="EC" id="2.7.13.3" evidence="2"/>
<feature type="transmembrane region" description="Helical" evidence="6">
    <location>
        <begin position="20"/>
        <end position="43"/>
    </location>
</feature>
<keyword evidence="6" id="KW-0812">Transmembrane</keyword>
<keyword evidence="4" id="KW-0808">Transferase</keyword>
<dbReference type="InterPro" id="IPR036097">
    <property type="entry name" value="HisK_dim/P_sf"/>
</dbReference>
<dbReference type="Pfam" id="PF00512">
    <property type="entry name" value="HisKA"/>
    <property type="match status" value="1"/>
</dbReference>
<keyword evidence="9" id="KW-1185">Reference proteome</keyword>
<organism evidence="8 9">
    <name type="scientific">Pseudoalteromonas aurantia 208</name>
    <dbReference type="NCBI Taxonomy" id="1314867"/>
    <lineage>
        <taxon>Bacteria</taxon>
        <taxon>Pseudomonadati</taxon>
        <taxon>Pseudomonadota</taxon>
        <taxon>Gammaproteobacteria</taxon>
        <taxon>Alteromonadales</taxon>
        <taxon>Pseudoalteromonadaceae</taxon>
        <taxon>Pseudoalteromonas</taxon>
    </lineage>
</organism>
<evidence type="ECO:0000256" key="3">
    <source>
        <dbReference type="ARBA" id="ARBA00022553"/>
    </source>
</evidence>
<dbReference type="PANTHER" id="PTHR45436:SF5">
    <property type="entry name" value="SENSOR HISTIDINE KINASE TRCS"/>
    <property type="match status" value="1"/>
</dbReference>
<comment type="catalytic activity">
    <reaction evidence="1">
        <text>ATP + protein L-histidine = ADP + protein N-phospho-L-histidine.</text>
        <dbReference type="EC" id="2.7.13.3"/>
    </reaction>
</comment>
<feature type="domain" description="Signal transduction histidine kinase dimerisation/phosphoacceptor" evidence="7">
    <location>
        <begin position="213"/>
        <end position="278"/>
    </location>
</feature>
<keyword evidence="5" id="KW-0418">Kinase</keyword>
<dbReference type="InterPro" id="IPR036890">
    <property type="entry name" value="HATPase_C_sf"/>
</dbReference>
<feature type="transmembrane region" description="Helical" evidence="6">
    <location>
        <begin position="134"/>
        <end position="153"/>
    </location>
</feature>
<dbReference type="EMBL" id="AQGV01000012">
    <property type="protein sequence ID" value="MBE0368966.1"/>
    <property type="molecule type" value="Genomic_DNA"/>
</dbReference>
<evidence type="ECO:0000259" key="7">
    <source>
        <dbReference type="SMART" id="SM00388"/>
    </source>
</evidence>
<proteinExistence type="predicted"/>
<accession>A0ABR9ED93</accession>
<dbReference type="InterPro" id="IPR003661">
    <property type="entry name" value="HisK_dim/P_dom"/>
</dbReference>